<keyword evidence="2" id="KW-1185">Reference proteome</keyword>
<protein>
    <recommendedName>
        <fullName evidence="3">EF-hand domain-containing protein</fullName>
    </recommendedName>
</protein>
<reference evidence="2" key="1">
    <citation type="submission" date="2007-12" db="EMBL/GenBank/DDBJ databases">
        <title>Annotation of Entamoeba dispar SAW760.</title>
        <authorList>
            <person name="Lorenzi H."/>
            <person name="Inman J."/>
            <person name="Schobel S."/>
            <person name="Amedeo P."/>
            <person name="Caler E."/>
        </authorList>
    </citation>
    <scope>NUCLEOTIDE SEQUENCE [LARGE SCALE GENOMIC DNA]</scope>
    <source>
        <strain evidence="2">ATCC PRA-260 / SAW760</strain>
    </source>
</reference>
<gene>
    <name evidence="1" type="ORF">EDI_207510</name>
</gene>
<evidence type="ECO:0008006" key="3">
    <source>
        <dbReference type="Google" id="ProtNLM"/>
    </source>
</evidence>
<organism evidence="2">
    <name type="scientific">Entamoeba dispar (strain ATCC PRA-260 / SAW760)</name>
    <dbReference type="NCBI Taxonomy" id="370354"/>
    <lineage>
        <taxon>Eukaryota</taxon>
        <taxon>Amoebozoa</taxon>
        <taxon>Evosea</taxon>
        <taxon>Archamoebae</taxon>
        <taxon>Mastigamoebida</taxon>
        <taxon>Entamoebidae</taxon>
        <taxon>Entamoeba</taxon>
    </lineage>
</organism>
<evidence type="ECO:0000313" key="1">
    <source>
        <dbReference type="EMBL" id="EDR27121.1"/>
    </source>
</evidence>
<dbReference type="GeneID" id="5881633"/>
<dbReference type="OMA" id="KNERTNA"/>
<dbReference type="KEGG" id="edi:EDI_207510"/>
<dbReference type="RefSeq" id="XP_001736626.1">
    <property type="nucleotide sequence ID" value="XM_001736574.1"/>
</dbReference>
<feature type="non-terminal residue" evidence="1">
    <location>
        <position position="1"/>
    </location>
</feature>
<name>B0EEC5_ENTDS</name>
<dbReference type="AlphaFoldDB" id="B0EEC5"/>
<evidence type="ECO:0000313" key="2">
    <source>
        <dbReference type="Proteomes" id="UP000008076"/>
    </source>
</evidence>
<dbReference type="PROSITE" id="PS00018">
    <property type="entry name" value="EF_HAND_1"/>
    <property type="match status" value="1"/>
</dbReference>
<proteinExistence type="predicted"/>
<dbReference type="eggNOG" id="ENOG502R7PE">
    <property type="taxonomic scope" value="Eukaryota"/>
</dbReference>
<dbReference type="InterPro" id="IPR018247">
    <property type="entry name" value="EF_Hand_1_Ca_BS"/>
</dbReference>
<dbReference type="EMBL" id="DS548941">
    <property type="protein sequence ID" value="EDR27121.1"/>
    <property type="molecule type" value="Genomic_DNA"/>
</dbReference>
<dbReference type="VEuPathDB" id="AmoebaDB:EDI_207510"/>
<dbReference type="Proteomes" id="UP000008076">
    <property type="component" value="Unassembled WGS sequence"/>
</dbReference>
<accession>B0EEC5</accession>
<sequence length="147" mass="17681">IFEKSKIEKEKFKEEMIEFIKQTNKINENSDTPMFFVDSQPDEDDDNTISEEEIEKLIKWARGLKPIDKEEINKLISEYKEIIYEEKEEGKVIEETILKRTYKITKYIRCKKVKYNREVIYDESTEFNSRIITENKSKKESSDCVVM</sequence>